<evidence type="ECO:0000313" key="1">
    <source>
        <dbReference type="EMBL" id="GAT01295.1"/>
    </source>
</evidence>
<organism evidence="1 2">
    <name type="scientific">Mycolicibacterium fortuitum subsp. acetamidolyticum</name>
    <dbReference type="NCBI Taxonomy" id="144550"/>
    <lineage>
        <taxon>Bacteria</taxon>
        <taxon>Bacillati</taxon>
        <taxon>Actinomycetota</taxon>
        <taxon>Actinomycetes</taxon>
        <taxon>Mycobacteriales</taxon>
        <taxon>Mycobacteriaceae</taxon>
        <taxon>Mycolicibacterium</taxon>
    </lineage>
</organism>
<dbReference type="EMBL" id="BCSZ01000012">
    <property type="protein sequence ID" value="GAT01295.1"/>
    <property type="molecule type" value="Genomic_DNA"/>
</dbReference>
<accession>A0A100WMK6</accession>
<reference evidence="1 2" key="1">
    <citation type="journal article" date="2016" name="Genome Announc.">
        <title>Draft Genome Sequences of Five Rapidly Growing Mycobacterium Species, M. thermoresistibile, M. fortuitum subsp. acetamidolyticum, M. canariasense, M. brisbanense, and M. novocastrense.</title>
        <authorList>
            <person name="Katahira K."/>
            <person name="Ogura Y."/>
            <person name="Gotoh Y."/>
            <person name="Hayashi T."/>
        </authorList>
    </citation>
    <scope>NUCLEOTIDE SEQUENCE [LARGE SCALE GENOMIC DNA]</scope>
    <source>
        <strain evidence="1 2">JCM6368</strain>
    </source>
</reference>
<dbReference type="AlphaFoldDB" id="A0A100WMK6"/>
<dbReference type="Proteomes" id="UP000069705">
    <property type="component" value="Unassembled WGS sequence"/>
</dbReference>
<sequence>MLAALVRKNCGSLEVTLDDVLNEENADLDAHYDEGRRLYRIEPRSVPDQS</sequence>
<evidence type="ECO:0000313" key="2">
    <source>
        <dbReference type="Proteomes" id="UP000069705"/>
    </source>
</evidence>
<comment type="caution">
    <text evidence="1">The sequence shown here is derived from an EMBL/GenBank/DDBJ whole genome shotgun (WGS) entry which is preliminary data.</text>
</comment>
<protein>
    <submittedName>
        <fullName evidence="1">Phosphoribosylformylglycinamidine synthase 2</fullName>
    </submittedName>
</protein>
<name>A0A100WMK6_MYCFO</name>
<gene>
    <name evidence="1" type="ORF">RMCFA_1409</name>
</gene>
<reference evidence="2" key="2">
    <citation type="submission" date="2016-02" db="EMBL/GenBank/DDBJ databases">
        <title>Draft genome sequence of five rapidly growing Mycobacterium species.</title>
        <authorList>
            <person name="Katahira K."/>
            <person name="Gotou Y."/>
            <person name="Iida K."/>
            <person name="Ogura Y."/>
            <person name="Hayashi T."/>
        </authorList>
    </citation>
    <scope>NUCLEOTIDE SEQUENCE [LARGE SCALE GENOMIC DNA]</scope>
    <source>
        <strain evidence="2">JCM6368</strain>
    </source>
</reference>
<proteinExistence type="predicted"/>